<reference evidence="2" key="1">
    <citation type="submission" date="2022-09" db="EMBL/GenBank/DDBJ databases">
        <title>Eubacterium sp. LFL-14 isolated from human feces.</title>
        <authorList>
            <person name="Liu F."/>
        </authorList>
    </citation>
    <scope>NUCLEOTIDE SEQUENCE</scope>
    <source>
        <strain evidence="2">LFL-14</strain>
    </source>
</reference>
<proteinExistence type="predicted"/>
<dbReference type="RefSeq" id="WP_022089503.1">
    <property type="nucleotide sequence ID" value="NZ_JAODBU010000002.1"/>
</dbReference>
<dbReference type="EMBL" id="JAODBU010000002">
    <property type="protein sequence ID" value="MCT7397573.1"/>
    <property type="molecule type" value="Genomic_DNA"/>
</dbReference>
<keyword evidence="3" id="KW-1185">Reference proteome</keyword>
<protein>
    <submittedName>
        <fullName evidence="2">MarR family winged helix-turn-helix transcriptional regulator</fullName>
    </submittedName>
</protein>
<comment type="caution">
    <text evidence="2">The sequence shown here is derived from an EMBL/GenBank/DDBJ whole genome shotgun (WGS) entry which is preliminary data.</text>
</comment>
<dbReference type="InterPro" id="IPR036390">
    <property type="entry name" value="WH_DNA-bd_sf"/>
</dbReference>
<dbReference type="Pfam" id="PF12802">
    <property type="entry name" value="MarR_2"/>
    <property type="match status" value="1"/>
</dbReference>
<evidence type="ECO:0000259" key="1">
    <source>
        <dbReference type="Pfam" id="PF12802"/>
    </source>
</evidence>
<sequence>MKTDNYPNMSPALIEFNHIYKDFNDIYHDLAIKLNMSDSIFDIFYYLCEAGDGCMQRDICRSSCLPKQTVNSSIRKLEQQGYLTLTPGKGRGMYIYLTETGKQFVSEKIYPVIEMENNAFSSLKNEECELMLKLYRKYNSALRKELSKL</sequence>
<dbReference type="InterPro" id="IPR036388">
    <property type="entry name" value="WH-like_DNA-bd_sf"/>
</dbReference>
<dbReference type="InterPro" id="IPR000835">
    <property type="entry name" value="HTH_MarR-typ"/>
</dbReference>
<dbReference type="Gene3D" id="1.10.10.10">
    <property type="entry name" value="Winged helix-like DNA-binding domain superfamily/Winged helix DNA-binding domain"/>
    <property type="match status" value="1"/>
</dbReference>
<organism evidence="2 3">
    <name type="scientific">Eubacterium album</name>
    <dbReference type="NCBI Taxonomy" id="2978477"/>
    <lineage>
        <taxon>Bacteria</taxon>
        <taxon>Bacillati</taxon>
        <taxon>Bacillota</taxon>
        <taxon>Clostridia</taxon>
        <taxon>Eubacteriales</taxon>
        <taxon>Eubacteriaceae</taxon>
        <taxon>Eubacterium</taxon>
    </lineage>
</organism>
<feature type="domain" description="HTH marR-type" evidence="1">
    <location>
        <begin position="37"/>
        <end position="91"/>
    </location>
</feature>
<dbReference type="Proteomes" id="UP001431199">
    <property type="component" value="Unassembled WGS sequence"/>
</dbReference>
<dbReference type="SUPFAM" id="SSF46785">
    <property type="entry name" value="Winged helix' DNA-binding domain"/>
    <property type="match status" value="1"/>
</dbReference>
<evidence type="ECO:0000313" key="3">
    <source>
        <dbReference type="Proteomes" id="UP001431199"/>
    </source>
</evidence>
<evidence type="ECO:0000313" key="2">
    <source>
        <dbReference type="EMBL" id="MCT7397573.1"/>
    </source>
</evidence>
<gene>
    <name evidence="2" type="ORF">N5B56_00560</name>
</gene>
<name>A0ABT2LWB0_9FIRM</name>
<accession>A0ABT2LWB0</accession>